<evidence type="ECO:0000313" key="4">
    <source>
        <dbReference type="Proteomes" id="UP001362999"/>
    </source>
</evidence>
<feature type="region of interest" description="Disordered" evidence="1">
    <location>
        <begin position="1"/>
        <end position="21"/>
    </location>
</feature>
<evidence type="ECO:0000256" key="2">
    <source>
        <dbReference type="SAM" id="Phobius"/>
    </source>
</evidence>
<keyword evidence="2" id="KW-0472">Membrane</keyword>
<organism evidence="3 4">
    <name type="scientific">Favolaschia claudopus</name>
    <dbReference type="NCBI Taxonomy" id="2862362"/>
    <lineage>
        <taxon>Eukaryota</taxon>
        <taxon>Fungi</taxon>
        <taxon>Dikarya</taxon>
        <taxon>Basidiomycota</taxon>
        <taxon>Agaricomycotina</taxon>
        <taxon>Agaricomycetes</taxon>
        <taxon>Agaricomycetidae</taxon>
        <taxon>Agaricales</taxon>
        <taxon>Marasmiineae</taxon>
        <taxon>Mycenaceae</taxon>
        <taxon>Favolaschia</taxon>
    </lineage>
</organism>
<dbReference type="AlphaFoldDB" id="A0AAV9ZKQ4"/>
<gene>
    <name evidence="3" type="ORF">R3P38DRAFT_3103134</name>
</gene>
<evidence type="ECO:0000256" key="1">
    <source>
        <dbReference type="SAM" id="MobiDB-lite"/>
    </source>
</evidence>
<dbReference type="EMBL" id="JAWWNJ010000134">
    <property type="protein sequence ID" value="KAK6984836.1"/>
    <property type="molecule type" value="Genomic_DNA"/>
</dbReference>
<accession>A0AAV9ZKQ4</accession>
<keyword evidence="4" id="KW-1185">Reference proteome</keyword>
<name>A0AAV9ZKQ4_9AGAR</name>
<dbReference type="Proteomes" id="UP001362999">
    <property type="component" value="Unassembled WGS sequence"/>
</dbReference>
<feature type="transmembrane region" description="Helical" evidence="2">
    <location>
        <begin position="533"/>
        <end position="550"/>
    </location>
</feature>
<keyword evidence="2" id="KW-0812">Transmembrane</keyword>
<proteinExistence type="predicted"/>
<sequence>MNPTQSGSDVDTETNVEAKPATQARKREVAVGLLSKLWGAPGLVVGGQFLLQVIAWTFFCVVWAQGLIAIPSLGFPKAVWLKPLAFLFTSISHGLAFVSTFLFSWGVQQSLILDLRTVGMPFQTFLSGMYISSQAVVPDLRSPKWTVLSLIAFALCSQQTSGWNTLLTPQTFVFDDVIGGREADLSSSGLKTMFAAGALDGCVYNSSRLISMAVGQTESGYSALHRDISFPTSLTFLDHNFNTSTAGIFPMLFSEQDSNSWFPHTTGFPASLSQPSISFRRGLSWTSTINQQGFTADVSCKFQNVTPSSTPSLTMRPNSSLDGVQSSPSLHNITSPCAAPGGHREFTSSSAYAFVGQDAGYLLMVACQQTDSIQLIFVGSGVYTPLNTTICTLTPKVTNVRVDYAYAPFSDTINATTLSGGVVDIDGPAAISAVATIYNTVSFSQAVFTNIVGNQIQSVLGEAPDVSEYSKLLVPMEQYLKGVAEYSGSVLRACLSAQNGTFRDGIPNNMTIQSSGNLHTQFFGWQFTTSSCWILIPGTLIAITTIYIVLETITKHWKAKLEEDFDPSDPLDLVAGIFVGTKEERVEAAKKVNLVLRHIPGQGLGFKHCT</sequence>
<feature type="transmembrane region" description="Helical" evidence="2">
    <location>
        <begin position="49"/>
        <end position="73"/>
    </location>
</feature>
<feature type="region of interest" description="Disordered" evidence="1">
    <location>
        <begin position="309"/>
        <end position="329"/>
    </location>
</feature>
<evidence type="ECO:0000313" key="3">
    <source>
        <dbReference type="EMBL" id="KAK6984836.1"/>
    </source>
</evidence>
<reference evidence="3 4" key="1">
    <citation type="journal article" date="2024" name="J Genomics">
        <title>Draft genome sequencing and assembly of Favolaschia claudopus CIRM-BRFM 2984 isolated from oak limbs.</title>
        <authorList>
            <person name="Navarro D."/>
            <person name="Drula E."/>
            <person name="Chaduli D."/>
            <person name="Cazenave R."/>
            <person name="Ahrendt S."/>
            <person name="Wang J."/>
            <person name="Lipzen A."/>
            <person name="Daum C."/>
            <person name="Barry K."/>
            <person name="Grigoriev I.V."/>
            <person name="Favel A."/>
            <person name="Rosso M.N."/>
            <person name="Martin F."/>
        </authorList>
    </citation>
    <scope>NUCLEOTIDE SEQUENCE [LARGE SCALE GENOMIC DNA]</scope>
    <source>
        <strain evidence="3 4">CIRM-BRFM 2984</strain>
    </source>
</reference>
<keyword evidence="2" id="KW-1133">Transmembrane helix</keyword>
<feature type="compositionally biased region" description="Polar residues" evidence="1">
    <location>
        <begin position="1"/>
        <end position="15"/>
    </location>
</feature>
<comment type="caution">
    <text evidence="3">The sequence shown here is derived from an EMBL/GenBank/DDBJ whole genome shotgun (WGS) entry which is preliminary data.</text>
</comment>
<feature type="transmembrane region" description="Helical" evidence="2">
    <location>
        <begin position="85"/>
        <end position="107"/>
    </location>
</feature>
<protein>
    <submittedName>
        <fullName evidence="3">Uncharacterized protein</fullName>
    </submittedName>
</protein>